<keyword evidence="2" id="KW-1185">Reference proteome</keyword>
<dbReference type="GeneID" id="17825104"/>
<protein>
    <submittedName>
        <fullName evidence="1">Uncharacterized protein</fullName>
    </submittedName>
</protein>
<name>V5YUS8_9CAUD</name>
<evidence type="ECO:0000313" key="1">
    <source>
        <dbReference type="EMBL" id="BAO20661.1"/>
    </source>
</evidence>
<organism evidence="1 2">
    <name type="scientific">Pseudomonas phage PPpW-3</name>
    <dbReference type="NCBI Taxonomy" id="1279082"/>
    <lineage>
        <taxon>Viruses</taxon>
        <taxon>Duplodnaviria</taxon>
        <taxon>Heunggongvirae</taxon>
        <taxon>Uroviricota</taxon>
        <taxon>Caudoviricetes</taxon>
        <taxon>Hiroshimavirus</taxon>
        <taxon>Hiroshimavirus PPpW3</taxon>
    </lineage>
</organism>
<reference evidence="1 2" key="1">
    <citation type="journal article" date="2015" name="J Appl Environ Microbiol">
        <title>Complete Genome Sequence Analysis of Two Pseudomonas plecoglossicida Phages, Potential Therapeutic Agents.</title>
        <authorList>
            <person name="Kawato Y."/>
            <person name="Yasuike M."/>
            <person name="Nakamura Y."/>
            <person name="Shigenobu Y."/>
            <person name="Fujiwara A."/>
            <person name="Sano M."/>
            <person name="Nakai T."/>
        </authorList>
    </citation>
    <scope>NUCLEOTIDE SEQUENCE [LARGE SCALE GENOMIC DNA]</scope>
</reference>
<evidence type="ECO:0000313" key="2">
    <source>
        <dbReference type="Proteomes" id="UP000201835"/>
    </source>
</evidence>
<accession>V5YUS8</accession>
<dbReference type="RefSeq" id="YP_008873237.1">
    <property type="nucleotide sequence ID" value="NC_023006.1"/>
</dbReference>
<sequence>MDNLYLTSRTEAVRQAIASNSGELRGRMTARQVMQAIGMSFAHGDKAAIGAALTAEGMARCITHESGVFIFNPA</sequence>
<dbReference type="Proteomes" id="UP000201835">
    <property type="component" value="Segment"/>
</dbReference>
<dbReference type="EMBL" id="AB775548">
    <property type="protein sequence ID" value="BAO20661.1"/>
    <property type="molecule type" value="Genomic_DNA"/>
</dbReference>
<proteinExistence type="predicted"/>
<dbReference type="KEGG" id="vg:17825104"/>